<sequence length="1348" mass="147973">MSWHYKFRPAWSAWLMGVAAFLLLNLPSASAQWFDFGEETSTHLTWELLEGSWKIFYLDDDLGGVAGEAKVEDQTVTITLVDPKNGQQTPKTAYSAAIEGDELVLTFMGPSPEGARKTGEGFPEEMIAVGAPEITSITLKGGTEEVEAQIAPMPETDLDFIEVRLKPTSETALVGHWRYRVHPFLGRAEDGRGRAGGLEQDDDGVWWASGRESWQRHEPKVFGVVPIQDQLAKEMFSDGTNLPYYSYPFRPGGEDLGKMRTLFVFGRDLPRDWSRSIEIKGGSPGVTYSEIARLSDYESREAAREGYRREVAEDDHNMDDFVRGRKIVKDRLDESQAGNVDELDAVILRATIDEKVIPGWQTFKYGGSEAAWLLQFGDNTATIRIVRKVERLGDRHEPTGILYTGEIFRIEIETKYKLPVDQIPVVVASVAPGASLSTSAKKGMLIGDGEGIPAIRSAENPRIYRTEFIRNDPRVAADKSIQAGEGGAKTHIIHGGQGARIFAMISSPGIISIPPSMTQATIFNTPTDTAVGGSWNTWLASAAACAGVENADRVVTERSEAATISEWLINSGRSRFPIPGSFESKVTVAQHAAMMLMRDTFARQMDRNRTGFSRIESDEEILAFRRAMEPIILQGQSPLTRIEVTGIDGQPTAFDWSFHKSVIGDVHDKRTSDVEAWALRATREALRKYIDLMFKTAKDAREIDECNVEDLLKLTGHDFDAVAALAKTKLMVPADKPLYWAPDYRARGHVDTVKFAADTVRIGEQLGEADRREAAMAVAIATIPVAIVGGMAGSSAAIVATFAVDIIDVGASTYAEISDKLGRDAEYDFAFAAADVIGMQRLQVADSRRRSWASVMGKLFPTVAFASIGILVDVPDIYKAFGEGLRITRIARGRRALAEGLEIEQAAAAVPARAKAVAEELEETLERARVAQAAGEAPTTPPNLRGSDPEIDAGLARPTRGVRFDELPDALSDSADDIFAYLDDLASSGVLSRLDDAVLESAEGAGRRGDDAFAWEAGLSAESRALTDRLVSRARTDVLDLMEEAGSRIARLLDDADPVKARYAREVLESDPGLSPDAFEKAVETLYKRRPREIGEDFFRQADPADRQISDALEQAGWRSELEIDGVDGGYKIYDPDRRAGEIIRSFDPSDGTFKMSYAKAEMTPRPKGPVIDGQFEVTPGFVRGKIDDILPVPNAGRGVPTIQYFTMRLMHKLGVQYGTEGVGAIKKTVMSGIANVRTITTLEYLRKLHMPNTPLADVPAEELSRWIMMTHSARYAEGVLAGAGYRVKKATVKIGTSSMNAPHPISVWSDFFDARSETLAQFLARHGFTEDTRMVGLFNIELEVVPF</sequence>
<reference evidence="3 4" key="1">
    <citation type="journal article" date="2014" name="Front. Genet.">
        <title>Genome and metabolic network of "Candidatus Phaeomarinobacter ectocarpi" Ec32, a new candidate genus of Alphaproteobacteria frequently associated with brown algae.</title>
        <authorList>
            <person name="Dittami S.M."/>
            <person name="Barbeyron T."/>
            <person name="Boyen C."/>
            <person name="Cambefort J."/>
            <person name="Collet G."/>
            <person name="Delage L."/>
            <person name="Gobet A."/>
            <person name="Groisillier A."/>
            <person name="Leblanc C."/>
            <person name="Michel G."/>
            <person name="Scornet D."/>
            <person name="Siegel A."/>
            <person name="Tapia J.E."/>
            <person name="Tonon T."/>
        </authorList>
    </citation>
    <scope>NUCLEOTIDE SEQUENCE [LARGE SCALE GENOMIC DNA]</scope>
    <source>
        <strain evidence="3 4">Ec32</strain>
    </source>
</reference>
<keyword evidence="2" id="KW-0732">Signal</keyword>
<dbReference type="PATRIC" id="fig|1458461.3.peg.2381"/>
<name>X5MA31_9HYPH</name>
<feature type="chain" id="PRO_5004958799" evidence="2">
    <location>
        <begin position="32"/>
        <end position="1348"/>
    </location>
</feature>
<dbReference type="KEGG" id="pect:BN1012_Phect2375"/>
<feature type="signal peptide" evidence="2">
    <location>
        <begin position="1"/>
        <end position="31"/>
    </location>
</feature>
<evidence type="ECO:0000256" key="1">
    <source>
        <dbReference type="SAM" id="MobiDB-lite"/>
    </source>
</evidence>
<gene>
    <name evidence="3" type="ORF">BN1012_Phect2375</name>
</gene>
<dbReference type="Proteomes" id="UP000032160">
    <property type="component" value="Chromosome I"/>
</dbReference>
<evidence type="ECO:0000313" key="4">
    <source>
        <dbReference type="Proteomes" id="UP000032160"/>
    </source>
</evidence>
<evidence type="ECO:0000256" key="2">
    <source>
        <dbReference type="SAM" id="SignalP"/>
    </source>
</evidence>
<proteinExistence type="predicted"/>
<evidence type="ECO:0000313" key="3">
    <source>
        <dbReference type="EMBL" id="CDO60588.1"/>
    </source>
</evidence>
<keyword evidence="4" id="KW-1185">Reference proteome</keyword>
<organism evidence="3 4">
    <name type="scientific">Candidatus Phaeomarinibacter ectocarpi</name>
    <dbReference type="NCBI Taxonomy" id="1458461"/>
    <lineage>
        <taxon>Bacteria</taxon>
        <taxon>Pseudomonadati</taxon>
        <taxon>Pseudomonadota</taxon>
        <taxon>Alphaproteobacteria</taxon>
        <taxon>Hyphomicrobiales</taxon>
        <taxon>Parvibaculaceae</taxon>
        <taxon>Candidatus Phaeomarinibacter</taxon>
    </lineage>
</organism>
<dbReference type="EMBL" id="HG966617">
    <property type="protein sequence ID" value="CDO60588.1"/>
    <property type="molecule type" value="Genomic_DNA"/>
</dbReference>
<dbReference type="OrthoDB" id="582835at2"/>
<protein>
    <submittedName>
        <fullName evidence="3">Uncharacterized protein</fullName>
    </submittedName>
</protein>
<accession>X5MA31</accession>
<dbReference type="STRING" id="1458461.BN1012_Phect2375"/>
<dbReference type="RefSeq" id="WP_043948600.1">
    <property type="nucleotide sequence ID" value="NZ_HG966617.1"/>
</dbReference>
<dbReference type="HOGENOM" id="CLU_258615_0_0_5"/>
<feature type="region of interest" description="Disordered" evidence="1">
    <location>
        <begin position="930"/>
        <end position="952"/>
    </location>
</feature>